<accession>A0A1B1A1Y6</accession>
<organism evidence="1 2">
    <name type="scientific">Tritonibacter mobilis F1926</name>
    <dbReference type="NCBI Taxonomy" id="1265309"/>
    <lineage>
        <taxon>Bacteria</taxon>
        <taxon>Pseudomonadati</taxon>
        <taxon>Pseudomonadota</taxon>
        <taxon>Alphaproteobacteria</taxon>
        <taxon>Rhodobacterales</taxon>
        <taxon>Paracoccaceae</taxon>
        <taxon>Tritonibacter</taxon>
    </lineage>
</organism>
<dbReference type="Proteomes" id="UP000013243">
    <property type="component" value="Chromosome"/>
</dbReference>
<gene>
    <name evidence="1" type="ORF">K529_007495</name>
</gene>
<evidence type="ECO:0000313" key="1">
    <source>
        <dbReference type="EMBL" id="ANP40604.1"/>
    </source>
</evidence>
<name>A0A1B1A1Y6_9RHOB</name>
<dbReference type="EMBL" id="CP015230">
    <property type="protein sequence ID" value="ANP40604.1"/>
    <property type="molecule type" value="Genomic_DNA"/>
</dbReference>
<evidence type="ECO:0000313" key="2">
    <source>
        <dbReference type="Proteomes" id="UP000013243"/>
    </source>
</evidence>
<reference evidence="1 2" key="1">
    <citation type="journal article" date="2016" name="ISME J.">
        <title>Global occurrence and heterogeneity of the Roseobacter-clade species Ruegeria mobilis.</title>
        <authorList>
            <person name="Sonnenschein E."/>
            <person name="Gram L."/>
        </authorList>
    </citation>
    <scope>NUCLEOTIDE SEQUENCE [LARGE SCALE GENOMIC DNA]</scope>
    <source>
        <strain evidence="1 2">F1926</strain>
    </source>
</reference>
<protein>
    <submittedName>
        <fullName evidence="1">Uncharacterized protein</fullName>
    </submittedName>
</protein>
<dbReference type="KEGG" id="rmb:K529_007495"/>
<sequence>MLNAAAASAEAQMNMATAAAITSAKAEADRTDDDKTVLDGVHLALAWVADMRAAFEALAADPDADFMNAAAWPALPPEIPPLIERF</sequence>
<proteinExistence type="predicted"/>
<dbReference type="STRING" id="1265309.K529_007495"/>
<dbReference type="AlphaFoldDB" id="A0A1B1A1Y6"/>